<dbReference type="EMBL" id="CAJDYZ010002556">
    <property type="protein sequence ID" value="CAD1469540.1"/>
    <property type="molecule type" value="Genomic_DNA"/>
</dbReference>
<dbReference type="Proteomes" id="UP000752696">
    <property type="component" value="Unassembled WGS sequence"/>
</dbReference>
<protein>
    <submittedName>
        <fullName evidence="2">Uncharacterized protein</fullName>
    </submittedName>
</protein>
<evidence type="ECO:0000256" key="1">
    <source>
        <dbReference type="SAM" id="MobiDB-lite"/>
    </source>
</evidence>
<reference evidence="2" key="1">
    <citation type="submission" date="2020-07" db="EMBL/GenBank/DDBJ databases">
        <authorList>
            <person name="Nazaruddin N."/>
        </authorList>
    </citation>
    <scope>NUCLEOTIDE SEQUENCE</scope>
</reference>
<evidence type="ECO:0000313" key="2">
    <source>
        <dbReference type="EMBL" id="CAD1469540.1"/>
    </source>
</evidence>
<name>A0A6V7GWF6_9HYME</name>
<sequence>MKTSKMGNAGINPAESSCDARTSGCVLWKKISTERVRQQENKDITLEDKKQTRGKQLFIIDQTIFKSCQTSLFCPENCQTSDKSMFGAALMSANLRLYAQSLSTI</sequence>
<gene>
    <name evidence="2" type="ORF">MHI_LOCUS131679</name>
</gene>
<organism evidence="2 3">
    <name type="scientific">Heterotrigona itama</name>
    <dbReference type="NCBI Taxonomy" id="395501"/>
    <lineage>
        <taxon>Eukaryota</taxon>
        <taxon>Metazoa</taxon>
        <taxon>Ecdysozoa</taxon>
        <taxon>Arthropoda</taxon>
        <taxon>Hexapoda</taxon>
        <taxon>Insecta</taxon>
        <taxon>Pterygota</taxon>
        <taxon>Neoptera</taxon>
        <taxon>Endopterygota</taxon>
        <taxon>Hymenoptera</taxon>
        <taxon>Apocrita</taxon>
        <taxon>Aculeata</taxon>
        <taxon>Apoidea</taxon>
        <taxon>Anthophila</taxon>
        <taxon>Apidae</taxon>
        <taxon>Heterotrigona</taxon>
    </lineage>
</organism>
<accession>A0A6V7GWF6</accession>
<keyword evidence="3" id="KW-1185">Reference proteome</keyword>
<feature type="region of interest" description="Disordered" evidence="1">
    <location>
        <begin position="1"/>
        <end position="21"/>
    </location>
</feature>
<evidence type="ECO:0000313" key="3">
    <source>
        <dbReference type="Proteomes" id="UP000752696"/>
    </source>
</evidence>
<comment type="caution">
    <text evidence="2">The sequence shown here is derived from an EMBL/GenBank/DDBJ whole genome shotgun (WGS) entry which is preliminary data.</text>
</comment>
<dbReference type="AlphaFoldDB" id="A0A6V7GWF6"/>
<proteinExistence type="predicted"/>